<dbReference type="Pfam" id="PF01610">
    <property type="entry name" value="DDE_Tnp_ISL3"/>
    <property type="match status" value="1"/>
</dbReference>
<sequence>MDMNYSYDKLIKRCFPNAQLITDRIHVVQQLTRAFDGLRIQVMKSFDIRTP</sequence>
<accession>A0ABT0APL0</accession>
<evidence type="ECO:0000259" key="1">
    <source>
        <dbReference type="Pfam" id="PF01610"/>
    </source>
</evidence>
<comment type="caution">
    <text evidence="2">The sequence shown here is derived from an EMBL/GenBank/DDBJ whole genome shotgun (WGS) entry which is preliminary data.</text>
</comment>
<dbReference type="EMBL" id="JAAEDA010000022">
    <property type="protein sequence ID" value="MCJ1978414.1"/>
    <property type="molecule type" value="Genomic_DNA"/>
</dbReference>
<evidence type="ECO:0000313" key="3">
    <source>
        <dbReference type="Proteomes" id="UP001522462"/>
    </source>
</evidence>
<feature type="domain" description="Transposase IS204/IS1001/IS1096/IS1165 DDE" evidence="1">
    <location>
        <begin position="1"/>
        <end position="46"/>
    </location>
</feature>
<dbReference type="Proteomes" id="UP001522462">
    <property type="component" value="Unassembled WGS sequence"/>
</dbReference>
<protein>
    <submittedName>
        <fullName evidence="2">Transposase</fullName>
    </submittedName>
</protein>
<proteinExistence type="predicted"/>
<name>A0ABT0APL0_9LACT</name>
<reference evidence="2 3" key="1">
    <citation type="journal article" date="2022" name="Microbiol. Res.">
        <title>Comparative genome analysis, predicted lifestyle and antimicrobial strategies of Lactococcus carnosus and Lactococcus paracarnosus isolated from meat.</title>
        <authorList>
            <person name="Werum V."/>
            <person name="Ehrmann M."/>
            <person name="Vogel R."/>
            <person name="Hilgarth M."/>
        </authorList>
    </citation>
    <scope>NUCLEOTIDE SEQUENCE [LARGE SCALE GENOMIC DNA]</scope>
    <source>
        <strain evidence="2 3">TMW21897</strain>
    </source>
</reference>
<keyword evidence="3" id="KW-1185">Reference proteome</keyword>
<dbReference type="InterPro" id="IPR047951">
    <property type="entry name" value="Transpos_ISL3"/>
</dbReference>
<dbReference type="PANTHER" id="PTHR33498">
    <property type="entry name" value="TRANSPOSASE FOR INSERTION SEQUENCE ELEMENT IS1557"/>
    <property type="match status" value="1"/>
</dbReference>
<organism evidence="2 3">
    <name type="scientific">Pseudolactococcus paracarnosus</name>
    <dbReference type="NCBI Taxonomy" id="2749962"/>
    <lineage>
        <taxon>Bacteria</taxon>
        <taxon>Bacillati</taxon>
        <taxon>Bacillota</taxon>
        <taxon>Bacilli</taxon>
        <taxon>Lactobacillales</taxon>
        <taxon>Streptococcaceae</taxon>
        <taxon>Pseudolactococcus</taxon>
    </lineage>
</organism>
<dbReference type="InterPro" id="IPR002560">
    <property type="entry name" value="Transposase_DDE"/>
</dbReference>
<evidence type="ECO:0000313" key="2">
    <source>
        <dbReference type="EMBL" id="MCJ1978414.1"/>
    </source>
</evidence>
<gene>
    <name evidence="2" type="ORF">GYN19_10690</name>
</gene>
<dbReference type="PANTHER" id="PTHR33498:SF1">
    <property type="entry name" value="TRANSPOSASE FOR INSERTION SEQUENCE ELEMENT IS1557"/>
    <property type="match status" value="1"/>
</dbReference>